<feature type="region of interest" description="Disordered" evidence="1">
    <location>
        <begin position="101"/>
        <end position="130"/>
    </location>
</feature>
<dbReference type="EMBL" id="SSTD01017328">
    <property type="protein sequence ID" value="TYJ99992.1"/>
    <property type="molecule type" value="Genomic_DNA"/>
</dbReference>
<proteinExistence type="predicted"/>
<dbReference type="AlphaFoldDB" id="A0A5D3BJP8"/>
<evidence type="ECO:0000256" key="2">
    <source>
        <dbReference type="SAM" id="Phobius"/>
    </source>
</evidence>
<dbReference type="EMBL" id="SSTE01019655">
    <property type="protein sequence ID" value="KAA0036494.1"/>
    <property type="molecule type" value="Genomic_DNA"/>
</dbReference>
<reference evidence="5 6" key="1">
    <citation type="submission" date="2019-08" db="EMBL/GenBank/DDBJ databases">
        <title>Draft genome sequences of two oriental melons (Cucumis melo L. var makuwa).</title>
        <authorList>
            <person name="Kwon S.-Y."/>
        </authorList>
    </citation>
    <scope>NUCLEOTIDE SEQUENCE [LARGE SCALE GENOMIC DNA]</scope>
    <source>
        <strain evidence="6">cv. Chang Bougi</strain>
        <strain evidence="5">cv. SW 3</strain>
        <tissue evidence="4">Leaf</tissue>
    </source>
</reference>
<dbReference type="STRING" id="1194695.A0A5D3BJP8"/>
<dbReference type="Proteomes" id="UP000321947">
    <property type="component" value="Unassembled WGS sequence"/>
</dbReference>
<evidence type="ECO:0000256" key="1">
    <source>
        <dbReference type="SAM" id="MobiDB-lite"/>
    </source>
</evidence>
<evidence type="ECO:0000313" key="3">
    <source>
        <dbReference type="EMBL" id="KAA0036494.1"/>
    </source>
</evidence>
<comment type="caution">
    <text evidence="4">The sequence shown here is derived from an EMBL/GenBank/DDBJ whole genome shotgun (WGS) entry which is preliminary data.</text>
</comment>
<dbReference type="OrthoDB" id="440619at2759"/>
<evidence type="ECO:0000313" key="4">
    <source>
        <dbReference type="EMBL" id="TYJ99992.1"/>
    </source>
</evidence>
<organism evidence="4 6">
    <name type="scientific">Cucumis melo var. makuwa</name>
    <name type="common">Oriental melon</name>
    <dbReference type="NCBI Taxonomy" id="1194695"/>
    <lineage>
        <taxon>Eukaryota</taxon>
        <taxon>Viridiplantae</taxon>
        <taxon>Streptophyta</taxon>
        <taxon>Embryophyta</taxon>
        <taxon>Tracheophyta</taxon>
        <taxon>Spermatophyta</taxon>
        <taxon>Magnoliopsida</taxon>
        <taxon>eudicotyledons</taxon>
        <taxon>Gunneridae</taxon>
        <taxon>Pentapetalae</taxon>
        <taxon>rosids</taxon>
        <taxon>fabids</taxon>
        <taxon>Cucurbitales</taxon>
        <taxon>Cucurbitaceae</taxon>
        <taxon>Benincaseae</taxon>
        <taxon>Cucumis</taxon>
    </lineage>
</organism>
<name>A0A5D3BJP8_CUCMM</name>
<protein>
    <submittedName>
        <fullName evidence="4">Ribosomal large subunit pseudouridine synthase B isoform X2</fullName>
    </submittedName>
</protein>
<sequence>MVSLASSSLSFLSKPSLIFNRIRAIPRISCSLSSNSTPNASSSSSFEFNITFAPPKPKPKSDVEDPFQFIDRNTGGQLFIPWIVRGEDGNLKLQSHPPTRFLHSMSEDETKPKKKKVSAGKPITEPPKHSKAARRFYNENIRESSQRLSKVLAAAGGLCFSNQNANSVTLHSFLCYVLFSCWCLVLGVVGRSLVIFGNYLVMSTTGFGNRTEAIGIYF</sequence>
<evidence type="ECO:0000313" key="5">
    <source>
        <dbReference type="Proteomes" id="UP000321393"/>
    </source>
</evidence>
<keyword evidence="2" id="KW-0472">Membrane</keyword>
<feature type="transmembrane region" description="Helical" evidence="2">
    <location>
        <begin position="176"/>
        <end position="201"/>
    </location>
</feature>
<evidence type="ECO:0000313" key="6">
    <source>
        <dbReference type="Proteomes" id="UP000321947"/>
    </source>
</evidence>
<keyword evidence="2" id="KW-0812">Transmembrane</keyword>
<keyword evidence="2" id="KW-1133">Transmembrane helix</keyword>
<accession>A0A5D3BJP8</accession>
<dbReference type="Proteomes" id="UP000321393">
    <property type="component" value="Unassembled WGS sequence"/>
</dbReference>
<gene>
    <name evidence="4" type="ORF">E5676_scaffold360G00370</name>
    <name evidence="3" type="ORF">E6C27_scaffold147G00630</name>
</gene>